<name>A0AAW1B0Y5_CROAD</name>
<keyword evidence="3" id="KW-1185">Reference proteome</keyword>
<dbReference type="InterPro" id="IPR036397">
    <property type="entry name" value="RNaseH_sf"/>
</dbReference>
<dbReference type="PANTHER" id="PTHR37984:SF15">
    <property type="entry name" value="INTEGRASE CATALYTIC DOMAIN-CONTAINING PROTEIN"/>
    <property type="match status" value="1"/>
</dbReference>
<dbReference type="InterPro" id="IPR001584">
    <property type="entry name" value="Integrase_cat-core"/>
</dbReference>
<proteinExistence type="predicted"/>
<dbReference type="InterPro" id="IPR050951">
    <property type="entry name" value="Retrovirus_Pol_polyprotein"/>
</dbReference>
<dbReference type="InterPro" id="IPR012337">
    <property type="entry name" value="RNaseH-like_sf"/>
</dbReference>
<evidence type="ECO:0000259" key="1">
    <source>
        <dbReference type="PROSITE" id="PS50994"/>
    </source>
</evidence>
<evidence type="ECO:0000313" key="2">
    <source>
        <dbReference type="EMBL" id="KAK9395794.1"/>
    </source>
</evidence>
<dbReference type="Proteomes" id="UP001474421">
    <property type="component" value="Unassembled WGS sequence"/>
</dbReference>
<dbReference type="PROSITE" id="PS50994">
    <property type="entry name" value="INTEGRASE"/>
    <property type="match status" value="1"/>
</dbReference>
<dbReference type="Gene3D" id="3.30.420.10">
    <property type="entry name" value="Ribonuclease H-like superfamily/Ribonuclease H"/>
    <property type="match status" value="1"/>
</dbReference>
<protein>
    <submittedName>
        <fullName evidence="2">PEG10: Retrotransposon-derived protein PEG10</fullName>
    </submittedName>
</protein>
<evidence type="ECO:0000313" key="3">
    <source>
        <dbReference type="Proteomes" id="UP001474421"/>
    </source>
</evidence>
<dbReference type="EMBL" id="JAOTOJ010000009">
    <property type="protein sequence ID" value="KAK9395794.1"/>
    <property type="molecule type" value="Genomic_DNA"/>
</dbReference>
<accession>A0AAW1B0Y5</accession>
<sequence length="237" mass="27251">MDFLTDLSPSSRFMMVFVVVDMMTMMAHFIPCRGLPSACDTGHIFIQHVFRLHGLPDRVVSDRGAQLTARFWQGLMQVLDVKICLSSAHHPQTDGGTEKVIGILEQYLHCYVNLQQNNWVDYLMVAEFTFNNSQHTSTWMTPFLANVGYHPQFFPLSLLDSPVPTANNYMAELQVIHRLVRQQLEKAKADYKRFADRSRRDTPPLTVGDRVWLSTRNLPSTWPAKKLDHQYLGPFPI</sequence>
<feature type="domain" description="Integrase catalytic" evidence="1">
    <location>
        <begin position="1"/>
        <end position="150"/>
    </location>
</feature>
<reference evidence="2 3" key="1">
    <citation type="journal article" date="2024" name="Proc. Natl. Acad. Sci. U.S.A.">
        <title>The genetic regulatory architecture and epigenomic basis for age-related changes in rattlesnake venom.</title>
        <authorList>
            <person name="Hogan M.P."/>
            <person name="Holding M.L."/>
            <person name="Nystrom G.S."/>
            <person name="Colston T.J."/>
            <person name="Bartlett D.A."/>
            <person name="Mason A.J."/>
            <person name="Ellsworth S.A."/>
            <person name="Rautsaw R.M."/>
            <person name="Lawrence K.C."/>
            <person name="Strickland J.L."/>
            <person name="He B."/>
            <person name="Fraser P."/>
            <person name="Margres M.J."/>
            <person name="Gilbert D.M."/>
            <person name="Gibbs H.L."/>
            <person name="Parkinson C.L."/>
            <person name="Rokyta D.R."/>
        </authorList>
    </citation>
    <scope>NUCLEOTIDE SEQUENCE [LARGE SCALE GENOMIC DNA]</scope>
    <source>
        <strain evidence="2">DRR0105</strain>
    </source>
</reference>
<comment type="caution">
    <text evidence="2">The sequence shown here is derived from an EMBL/GenBank/DDBJ whole genome shotgun (WGS) entry which is preliminary data.</text>
</comment>
<dbReference type="GO" id="GO:0003676">
    <property type="term" value="F:nucleic acid binding"/>
    <property type="evidence" value="ECO:0007669"/>
    <property type="project" value="InterPro"/>
</dbReference>
<dbReference type="GO" id="GO:0015074">
    <property type="term" value="P:DNA integration"/>
    <property type="evidence" value="ECO:0007669"/>
    <property type="project" value="InterPro"/>
</dbReference>
<organism evidence="2 3">
    <name type="scientific">Crotalus adamanteus</name>
    <name type="common">Eastern diamondback rattlesnake</name>
    <dbReference type="NCBI Taxonomy" id="8729"/>
    <lineage>
        <taxon>Eukaryota</taxon>
        <taxon>Metazoa</taxon>
        <taxon>Chordata</taxon>
        <taxon>Craniata</taxon>
        <taxon>Vertebrata</taxon>
        <taxon>Euteleostomi</taxon>
        <taxon>Lepidosauria</taxon>
        <taxon>Squamata</taxon>
        <taxon>Bifurcata</taxon>
        <taxon>Unidentata</taxon>
        <taxon>Episquamata</taxon>
        <taxon>Toxicofera</taxon>
        <taxon>Serpentes</taxon>
        <taxon>Colubroidea</taxon>
        <taxon>Viperidae</taxon>
        <taxon>Crotalinae</taxon>
        <taxon>Crotalus</taxon>
    </lineage>
</organism>
<dbReference type="PANTHER" id="PTHR37984">
    <property type="entry name" value="PROTEIN CBG26694"/>
    <property type="match status" value="1"/>
</dbReference>
<dbReference type="SUPFAM" id="SSF53098">
    <property type="entry name" value="Ribonuclease H-like"/>
    <property type="match status" value="1"/>
</dbReference>
<dbReference type="AlphaFoldDB" id="A0AAW1B0Y5"/>
<gene>
    <name evidence="2" type="ORF">NXF25_019155</name>
</gene>